<dbReference type="EMBL" id="JADOXO010000611">
    <property type="protein sequence ID" value="KAF9801981.1"/>
    <property type="molecule type" value="Genomic_DNA"/>
</dbReference>
<accession>A0A8H7TXQ9</accession>
<protein>
    <submittedName>
        <fullName evidence="2">Uncharacterized protein</fullName>
    </submittedName>
</protein>
<reference evidence="2" key="2">
    <citation type="journal article" name="Front. Microbiol.">
        <title>Degradative Capacity of Two Strains of Rhodonia placenta: From Phenotype to Genotype.</title>
        <authorList>
            <person name="Kolle M."/>
            <person name="Horta M.A.C."/>
            <person name="Nowrousian M."/>
            <person name="Ohm R.A."/>
            <person name="Benz J.P."/>
            <person name="Pilgard A."/>
        </authorList>
    </citation>
    <scope>NUCLEOTIDE SEQUENCE</scope>
    <source>
        <strain evidence="2">FPRL280</strain>
    </source>
</reference>
<feature type="region of interest" description="Disordered" evidence="1">
    <location>
        <begin position="52"/>
        <end position="87"/>
    </location>
</feature>
<sequence length="129" mass="13596">MPSTVSARPAAGHRNRALPARAMTAGLGSACPNVYARPREAGAPQQCSFARIPGRERDYGTVRRTRPDVHPWTDAPPSSTGRNAPTSSATLIATVATPASHAASPHNQCRTRACARACLPLWFASPRAA</sequence>
<name>A0A8H7TXQ9_9APHY</name>
<evidence type="ECO:0000256" key="1">
    <source>
        <dbReference type="SAM" id="MobiDB-lite"/>
    </source>
</evidence>
<dbReference type="Proteomes" id="UP000639403">
    <property type="component" value="Unassembled WGS sequence"/>
</dbReference>
<gene>
    <name evidence="2" type="ORF">IEO21_09982</name>
</gene>
<comment type="caution">
    <text evidence="2">The sequence shown here is derived from an EMBL/GenBank/DDBJ whole genome shotgun (WGS) entry which is preliminary data.</text>
</comment>
<feature type="compositionally biased region" description="Basic and acidic residues" evidence="1">
    <location>
        <begin position="53"/>
        <end position="71"/>
    </location>
</feature>
<reference evidence="2" key="1">
    <citation type="submission" date="2020-11" db="EMBL/GenBank/DDBJ databases">
        <authorList>
            <person name="Koelle M."/>
            <person name="Horta M.A.C."/>
            <person name="Nowrousian M."/>
            <person name="Ohm R.A."/>
            <person name="Benz P."/>
            <person name="Pilgard A."/>
        </authorList>
    </citation>
    <scope>NUCLEOTIDE SEQUENCE</scope>
    <source>
        <strain evidence="2">FPRL280</strain>
    </source>
</reference>
<organism evidence="2 3">
    <name type="scientific">Rhodonia placenta</name>
    <dbReference type="NCBI Taxonomy" id="104341"/>
    <lineage>
        <taxon>Eukaryota</taxon>
        <taxon>Fungi</taxon>
        <taxon>Dikarya</taxon>
        <taxon>Basidiomycota</taxon>
        <taxon>Agaricomycotina</taxon>
        <taxon>Agaricomycetes</taxon>
        <taxon>Polyporales</taxon>
        <taxon>Adustoporiaceae</taxon>
        <taxon>Rhodonia</taxon>
    </lineage>
</organism>
<evidence type="ECO:0000313" key="3">
    <source>
        <dbReference type="Proteomes" id="UP000639403"/>
    </source>
</evidence>
<evidence type="ECO:0000313" key="2">
    <source>
        <dbReference type="EMBL" id="KAF9801981.1"/>
    </source>
</evidence>
<proteinExistence type="predicted"/>
<dbReference type="AlphaFoldDB" id="A0A8H7TXQ9"/>
<feature type="compositionally biased region" description="Polar residues" evidence="1">
    <location>
        <begin position="76"/>
        <end position="87"/>
    </location>
</feature>